<keyword evidence="2" id="KW-1003">Cell membrane</keyword>
<name>A0ABX8P7S7_9PSED</name>
<evidence type="ECO:0000313" key="14">
    <source>
        <dbReference type="EMBL" id="QXH69431.1"/>
    </source>
</evidence>
<dbReference type="PROSITE" id="PS50111">
    <property type="entry name" value="CHEMOTAXIS_TRANSDUC_2"/>
    <property type="match status" value="1"/>
</dbReference>
<evidence type="ECO:0000256" key="11">
    <source>
        <dbReference type="SAM" id="Phobius"/>
    </source>
</evidence>
<dbReference type="Pfam" id="PF00015">
    <property type="entry name" value="MCPsignal"/>
    <property type="match status" value="1"/>
</dbReference>
<dbReference type="Pfam" id="PF00672">
    <property type="entry name" value="HAMP"/>
    <property type="match status" value="1"/>
</dbReference>
<dbReference type="InterPro" id="IPR004089">
    <property type="entry name" value="MCPsignal_dom"/>
</dbReference>
<keyword evidence="7 11" id="KW-0472">Membrane</keyword>
<evidence type="ECO:0000256" key="2">
    <source>
        <dbReference type="ARBA" id="ARBA00022475"/>
    </source>
</evidence>
<gene>
    <name evidence="14" type="ORF">KSS96_11095</name>
</gene>
<organism evidence="14 15">
    <name type="scientific">Pseudomonas asgharzadehiana</name>
    <dbReference type="NCBI Taxonomy" id="2842349"/>
    <lineage>
        <taxon>Bacteria</taxon>
        <taxon>Pseudomonadati</taxon>
        <taxon>Pseudomonadota</taxon>
        <taxon>Gammaproteobacteria</taxon>
        <taxon>Pseudomonadales</taxon>
        <taxon>Pseudomonadaceae</taxon>
        <taxon>Pseudomonas</taxon>
    </lineage>
</organism>
<comment type="subcellular location">
    <subcellularLocation>
        <location evidence="1">Cell membrane</location>
    </subcellularLocation>
</comment>
<evidence type="ECO:0000256" key="4">
    <source>
        <dbReference type="ARBA" id="ARBA00022500"/>
    </source>
</evidence>
<accession>A0ABX8P7S7</accession>
<dbReference type="PANTHER" id="PTHR32089:SF120">
    <property type="entry name" value="METHYL-ACCEPTING CHEMOTAXIS PROTEIN TLPQ"/>
    <property type="match status" value="1"/>
</dbReference>
<dbReference type="CDD" id="cd06225">
    <property type="entry name" value="HAMP"/>
    <property type="match status" value="1"/>
</dbReference>
<evidence type="ECO:0000256" key="6">
    <source>
        <dbReference type="ARBA" id="ARBA00022989"/>
    </source>
</evidence>
<sequence>MQIWFGKLSLRLKLILLNALLLSLITIVLVSFGMRSALRGQDEVTQRIEPFVLGTVQGRLSQALAVEISSISNAFQSSKAQGELLARQMSSHIEKARRDGRAAEARVALDRDVKNALQANHYSYAAYAVLEPDVFDGNDSAFAGRTEDGANDSGRVATFWSRNVHSDVSHAVIDEALLADKQTNHWYRCAIDSNKLCVLQPYNYDFTEGPAVVSTIALPVSVDGMTKGMVGFDLRLDFVQALLARVNSELFDGQGSLYLVSPGGIIAGYSGAPQRVGTSLNSTDWFGLDRLRELPGNGQAKLESLPDGYFHLILPIPLVDGTAPWIAVYRIKQDVASADAEALRADLASSARRTGLQQTGISILMASLGLLLMAWLCGHALRPLKHMRHLMESLAKGSGDLTLSLPVRGGDEVGALALSVNGFLAGLRGLLSEVRNSQELVEERTRTSFELGRASTLQIERQHSEIGEVVTAINQMASSVEQIACNAATAAVAAQRSHGAAQESGAIMRQGSSEVRRLLEEVGVVQAIVSELDADSVRIALIMQLIRGVAEQTNLLALNAAIEAARAGEHGRGFAVVADEVRALAARTQKSSGEIETIVNGIREGTHRAVVAIERSLMHLHGSVAHADSAEGALQGIIGAAGEISDLASQIAISVEQQSAVTEEVSRNIAAVGQMAEEINQLAISAEQEQAEVAKQMKDLGQHIGRFKL</sequence>
<evidence type="ECO:0000256" key="7">
    <source>
        <dbReference type="ARBA" id="ARBA00023136"/>
    </source>
</evidence>
<proteinExistence type="inferred from homology"/>
<dbReference type="InterPro" id="IPR003660">
    <property type="entry name" value="HAMP_dom"/>
</dbReference>
<evidence type="ECO:0000256" key="3">
    <source>
        <dbReference type="ARBA" id="ARBA00022481"/>
    </source>
</evidence>
<evidence type="ECO:0000256" key="1">
    <source>
        <dbReference type="ARBA" id="ARBA00004236"/>
    </source>
</evidence>
<dbReference type="Proteomes" id="UP000886848">
    <property type="component" value="Chromosome"/>
</dbReference>
<dbReference type="CDD" id="cd11386">
    <property type="entry name" value="MCP_signal"/>
    <property type="match status" value="1"/>
</dbReference>
<comment type="similarity">
    <text evidence="9">Belongs to the methyl-accepting chemotaxis (MCP) protein family.</text>
</comment>
<evidence type="ECO:0000256" key="5">
    <source>
        <dbReference type="ARBA" id="ARBA00022692"/>
    </source>
</evidence>
<protein>
    <submittedName>
        <fullName evidence="14">Methyl-accepting chemotaxis protein</fullName>
    </submittedName>
</protein>
<keyword evidence="4" id="KW-0145">Chemotaxis</keyword>
<reference evidence="14" key="1">
    <citation type="journal article" date="2021" name="Microorganisms">
        <title>The Ever-Expanding Pseudomonas Genus: Description of 43 New Species and Partition of the Pseudomonas putida Group.</title>
        <authorList>
            <person name="Girard L."/>
            <person name="Lood C."/>
            <person name="Hofte M."/>
            <person name="Vandamme P."/>
            <person name="Rokni-Zadeh H."/>
            <person name="van Noort V."/>
            <person name="Lavigne R."/>
            <person name="De Mot R."/>
        </authorList>
    </citation>
    <scope>NUCLEOTIDE SEQUENCE</scope>
    <source>
        <strain evidence="14">SWRI132</strain>
    </source>
</reference>
<dbReference type="CDD" id="cd12913">
    <property type="entry name" value="PDC1_MCP_like"/>
    <property type="match status" value="1"/>
</dbReference>
<evidence type="ECO:0000259" key="13">
    <source>
        <dbReference type="PROSITE" id="PS50885"/>
    </source>
</evidence>
<evidence type="ECO:0000313" key="15">
    <source>
        <dbReference type="Proteomes" id="UP000886848"/>
    </source>
</evidence>
<dbReference type="EMBL" id="CP077079">
    <property type="protein sequence ID" value="QXH69431.1"/>
    <property type="molecule type" value="Genomic_DNA"/>
</dbReference>
<keyword evidence="3" id="KW-0488">Methylation</keyword>
<keyword evidence="15" id="KW-1185">Reference proteome</keyword>
<keyword evidence="6 11" id="KW-1133">Transmembrane helix</keyword>
<evidence type="ECO:0000259" key="12">
    <source>
        <dbReference type="PROSITE" id="PS50111"/>
    </source>
</evidence>
<evidence type="ECO:0000256" key="8">
    <source>
        <dbReference type="ARBA" id="ARBA00023224"/>
    </source>
</evidence>
<keyword evidence="5 11" id="KW-0812">Transmembrane</keyword>
<feature type="domain" description="HAMP" evidence="13">
    <location>
        <begin position="378"/>
        <end position="432"/>
    </location>
</feature>
<keyword evidence="8 10" id="KW-0807">Transducer</keyword>
<evidence type="ECO:0000256" key="9">
    <source>
        <dbReference type="ARBA" id="ARBA00029447"/>
    </source>
</evidence>
<dbReference type="Pfam" id="PF22673">
    <property type="entry name" value="MCP-like_PDC_1"/>
    <property type="match status" value="1"/>
</dbReference>
<dbReference type="SMART" id="SM00304">
    <property type="entry name" value="HAMP"/>
    <property type="match status" value="2"/>
</dbReference>
<evidence type="ECO:0000256" key="10">
    <source>
        <dbReference type="PROSITE-ProRule" id="PRU00284"/>
    </source>
</evidence>
<dbReference type="PROSITE" id="PS50885">
    <property type="entry name" value="HAMP"/>
    <property type="match status" value="1"/>
</dbReference>
<dbReference type="SMART" id="SM00283">
    <property type="entry name" value="MA"/>
    <property type="match status" value="1"/>
</dbReference>
<feature type="transmembrane region" description="Helical" evidence="11">
    <location>
        <begin position="12"/>
        <end position="34"/>
    </location>
</feature>
<dbReference type="PANTHER" id="PTHR32089">
    <property type="entry name" value="METHYL-ACCEPTING CHEMOTAXIS PROTEIN MCPB"/>
    <property type="match status" value="1"/>
</dbReference>
<feature type="domain" description="Methyl-accepting transducer" evidence="12">
    <location>
        <begin position="460"/>
        <end position="673"/>
    </location>
</feature>